<accession>A0ABS4UY70</accession>
<feature type="transmembrane region" description="Helical" evidence="2">
    <location>
        <begin position="12"/>
        <end position="37"/>
    </location>
</feature>
<name>A0ABS4UY70_9ACTN</name>
<evidence type="ECO:0000313" key="4">
    <source>
        <dbReference type="Proteomes" id="UP000755585"/>
    </source>
</evidence>
<comment type="caution">
    <text evidence="3">The sequence shown here is derived from an EMBL/GenBank/DDBJ whole genome shotgun (WGS) entry which is preliminary data.</text>
</comment>
<sequence length="70" mass="6958">MPGGVTVSTSLTLLLLSLMPFALLVVVLDTIVILALCQTKPEGAGAPNEGAGDGHESTAGPGVPETVARC</sequence>
<dbReference type="Proteomes" id="UP000755585">
    <property type="component" value="Unassembled WGS sequence"/>
</dbReference>
<proteinExistence type="predicted"/>
<dbReference type="EMBL" id="JAGINT010000002">
    <property type="protein sequence ID" value="MBP2356613.1"/>
    <property type="molecule type" value="Genomic_DNA"/>
</dbReference>
<keyword evidence="2" id="KW-1133">Transmembrane helix</keyword>
<evidence type="ECO:0000256" key="2">
    <source>
        <dbReference type="SAM" id="Phobius"/>
    </source>
</evidence>
<organism evidence="3 4">
    <name type="scientific">Kribbella aluminosa</name>
    <dbReference type="NCBI Taxonomy" id="416017"/>
    <lineage>
        <taxon>Bacteria</taxon>
        <taxon>Bacillati</taxon>
        <taxon>Actinomycetota</taxon>
        <taxon>Actinomycetes</taxon>
        <taxon>Propionibacteriales</taxon>
        <taxon>Kribbellaceae</taxon>
        <taxon>Kribbella</taxon>
    </lineage>
</organism>
<evidence type="ECO:0000313" key="3">
    <source>
        <dbReference type="EMBL" id="MBP2356613.1"/>
    </source>
</evidence>
<reference evidence="3 4" key="1">
    <citation type="submission" date="2021-03" db="EMBL/GenBank/DDBJ databases">
        <title>Sequencing the genomes of 1000 actinobacteria strains.</title>
        <authorList>
            <person name="Klenk H.-P."/>
        </authorList>
    </citation>
    <scope>NUCLEOTIDE SEQUENCE [LARGE SCALE GENOMIC DNA]</scope>
    <source>
        <strain evidence="3 4">DSM 18824</strain>
    </source>
</reference>
<keyword evidence="2" id="KW-0812">Transmembrane</keyword>
<keyword evidence="2" id="KW-0472">Membrane</keyword>
<gene>
    <name evidence="3" type="ORF">JOF29_007723</name>
</gene>
<protein>
    <submittedName>
        <fullName evidence="3">Uncharacterized protein</fullName>
    </submittedName>
</protein>
<keyword evidence="4" id="KW-1185">Reference proteome</keyword>
<evidence type="ECO:0000256" key="1">
    <source>
        <dbReference type="SAM" id="MobiDB-lite"/>
    </source>
</evidence>
<feature type="region of interest" description="Disordered" evidence="1">
    <location>
        <begin position="44"/>
        <end position="70"/>
    </location>
</feature>